<feature type="domain" description="FYVE-type" evidence="11">
    <location>
        <begin position="164"/>
        <end position="224"/>
    </location>
</feature>
<dbReference type="PANTHER" id="PTHR46275:SF1">
    <property type="entry name" value="HEPATOCYTE GROWTH FACTOR-REGULATED TYROSINE KINASE SUBSTRATE"/>
    <property type="match status" value="1"/>
</dbReference>
<dbReference type="FunFam" id="3.30.40.10:FF:000105">
    <property type="entry name" value="WD repeat and FYVE domain-containing protein 2"/>
    <property type="match status" value="1"/>
</dbReference>
<evidence type="ECO:0000256" key="1">
    <source>
        <dbReference type="ARBA" id="ARBA00004496"/>
    </source>
</evidence>
<evidence type="ECO:0000256" key="5">
    <source>
        <dbReference type="ARBA" id="ARBA00022723"/>
    </source>
</evidence>
<evidence type="ECO:0000256" key="6">
    <source>
        <dbReference type="ARBA" id="ARBA00022771"/>
    </source>
</evidence>
<dbReference type="SUPFAM" id="SSF48464">
    <property type="entry name" value="ENTH/VHS domain"/>
    <property type="match status" value="1"/>
</dbReference>
<dbReference type="SUPFAM" id="SSF57903">
    <property type="entry name" value="FYVE/PHD zinc finger"/>
    <property type="match status" value="1"/>
</dbReference>
<dbReference type="EMBL" id="BTRK01000004">
    <property type="protein sequence ID" value="GMR47514.1"/>
    <property type="molecule type" value="Genomic_DNA"/>
</dbReference>
<feature type="coiled-coil region" evidence="9">
    <location>
        <begin position="462"/>
        <end position="507"/>
    </location>
</feature>
<evidence type="ECO:0000256" key="8">
    <source>
        <dbReference type="PROSITE-ProRule" id="PRU00091"/>
    </source>
</evidence>
<dbReference type="Pfam" id="PF12210">
    <property type="entry name" value="Hrs_helical"/>
    <property type="match status" value="1"/>
</dbReference>
<dbReference type="Proteomes" id="UP001328107">
    <property type="component" value="Unassembled WGS sequence"/>
</dbReference>
<dbReference type="InterPro" id="IPR024641">
    <property type="entry name" value="HRS_helical"/>
</dbReference>
<dbReference type="PANTHER" id="PTHR46275">
    <property type="entry name" value="HEPATOCYTE GROWTH FACTOR-REGULATED TYROSINE KINASE SUBSTRATE"/>
    <property type="match status" value="1"/>
</dbReference>
<feature type="region of interest" description="Disordered" evidence="10">
    <location>
        <begin position="555"/>
        <end position="577"/>
    </location>
</feature>
<evidence type="ECO:0000256" key="3">
    <source>
        <dbReference type="ARBA" id="ARBA00022490"/>
    </source>
</evidence>
<feature type="compositionally biased region" description="Polar residues" evidence="10">
    <location>
        <begin position="567"/>
        <end position="577"/>
    </location>
</feature>
<dbReference type="Pfam" id="PF00790">
    <property type="entry name" value="VHS"/>
    <property type="match status" value="1"/>
</dbReference>
<dbReference type="InterPro" id="IPR011011">
    <property type="entry name" value="Znf_FYVE_PHD"/>
</dbReference>
<evidence type="ECO:0000256" key="2">
    <source>
        <dbReference type="ARBA" id="ARBA00015450"/>
    </source>
</evidence>
<dbReference type="GO" id="GO:0035091">
    <property type="term" value="F:phosphatidylinositol binding"/>
    <property type="evidence" value="ECO:0007669"/>
    <property type="project" value="InterPro"/>
</dbReference>
<keyword evidence="9" id="KW-0175">Coiled coil</keyword>
<dbReference type="InterPro" id="IPR008942">
    <property type="entry name" value="ENTH_VHS"/>
</dbReference>
<dbReference type="InterPro" id="IPR003903">
    <property type="entry name" value="UIM_dom"/>
</dbReference>
<evidence type="ECO:0000256" key="4">
    <source>
        <dbReference type="ARBA" id="ARBA00022553"/>
    </source>
</evidence>
<keyword evidence="4" id="KW-0597">Phosphoprotein</keyword>
<feature type="domain" description="VHS" evidence="12">
    <location>
        <begin position="20"/>
        <end position="147"/>
    </location>
</feature>
<evidence type="ECO:0000256" key="10">
    <source>
        <dbReference type="SAM" id="MobiDB-lite"/>
    </source>
</evidence>
<reference evidence="14" key="1">
    <citation type="submission" date="2022-10" db="EMBL/GenBank/DDBJ databases">
        <title>Genome assembly of Pristionchus species.</title>
        <authorList>
            <person name="Yoshida K."/>
            <person name="Sommer R.J."/>
        </authorList>
    </citation>
    <scope>NUCLEOTIDE SEQUENCE [LARGE SCALE GENOMIC DNA]</scope>
    <source>
        <strain evidence="14">RS5460</strain>
    </source>
</reference>
<evidence type="ECO:0000259" key="11">
    <source>
        <dbReference type="PROSITE" id="PS50178"/>
    </source>
</evidence>
<feature type="non-terminal residue" evidence="13">
    <location>
        <position position="1"/>
    </location>
</feature>
<protein>
    <recommendedName>
        <fullName evidence="2">Hepatocyte growth factor-regulated tyrosine kinase substrate</fullName>
    </recommendedName>
</protein>
<dbReference type="Gene3D" id="1.25.40.90">
    <property type="match status" value="1"/>
</dbReference>
<keyword evidence="14" id="KW-1185">Reference proteome</keyword>
<accession>A0AAN5CNG4</accession>
<dbReference type="PROSITE" id="PS50330">
    <property type="entry name" value="UIM"/>
    <property type="match status" value="1"/>
</dbReference>
<keyword evidence="3" id="KW-0963">Cytoplasm</keyword>
<keyword evidence="7" id="KW-0862">Zinc</keyword>
<evidence type="ECO:0000256" key="9">
    <source>
        <dbReference type="SAM" id="Coils"/>
    </source>
</evidence>
<dbReference type="InterPro" id="IPR000306">
    <property type="entry name" value="Znf_FYVE"/>
</dbReference>
<comment type="subcellular location">
    <subcellularLocation>
        <location evidence="1">Cytoplasm</location>
    </subcellularLocation>
</comment>
<comment type="caution">
    <text evidence="13">The sequence shown here is derived from an EMBL/GenBank/DDBJ whole genome shotgun (WGS) entry which is preliminary data.</text>
</comment>
<evidence type="ECO:0000256" key="7">
    <source>
        <dbReference type="ARBA" id="ARBA00022833"/>
    </source>
</evidence>
<evidence type="ECO:0000313" key="13">
    <source>
        <dbReference type="EMBL" id="GMR47514.1"/>
    </source>
</evidence>
<proteinExistence type="predicted"/>
<feature type="region of interest" description="Disordered" evidence="10">
    <location>
        <begin position="225"/>
        <end position="252"/>
    </location>
</feature>
<dbReference type="Gene3D" id="1.20.5.1940">
    <property type="match status" value="1"/>
</dbReference>
<organism evidence="13 14">
    <name type="scientific">Pristionchus mayeri</name>
    <dbReference type="NCBI Taxonomy" id="1317129"/>
    <lineage>
        <taxon>Eukaryota</taxon>
        <taxon>Metazoa</taxon>
        <taxon>Ecdysozoa</taxon>
        <taxon>Nematoda</taxon>
        <taxon>Chromadorea</taxon>
        <taxon>Rhabditida</taxon>
        <taxon>Rhabditina</taxon>
        <taxon>Diplogasteromorpha</taxon>
        <taxon>Diplogasteroidea</taxon>
        <taxon>Neodiplogasteridae</taxon>
        <taxon>Pristionchus</taxon>
    </lineage>
</organism>
<dbReference type="Gene3D" id="3.30.40.10">
    <property type="entry name" value="Zinc/RING finger domain, C3HC4 (zinc finger)"/>
    <property type="match status" value="1"/>
</dbReference>
<dbReference type="PIRSF" id="PIRSF036956">
    <property type="entry name" value="Hrs_Vps27"/>
    <property type="match status" value="1"/>
</dbReference>
<dbReference type="SMART" id="SM00064">
    <property type="entry name" value="FYVE"/>
    <property type="match status" value="1"/>
</dbReference>
<feature type="non-terminal residue" evidence="13">
    <location>
        <position position="660"/>
    </location>
</feature>
<dbReference type="GO" id="GO:0031623">
    <property type="term" value="P:receptor internalization"/>
    <property type="evidence" value="ECO:0007669"/>
    <property type="project" value="TreeGrafter"/>
</dbReference>
<evidence type="ECO:0000259" key="12">
    <source>
        <dbReference type="PROSITE" id="PS50179"/>
    </source>
</evidence>
<dbReference type="InterPro" id="IPR017073">
    <property type="entry name" value="HGS/VPS27"/>
</dbReference>
<dbReference type="AlphaFoldDB" id="A0AAN5CNG4"/>
<keyword evidence="5" id="KW-0479">Metal-binding</keyword>
<dbReference type="InterPro" id="IPR017455">
    <property type="entry name" value="Znf_FYVE-rel"/>
</dbReference>
<dbReference type="Pfam" id="PF01363">
    <property type="entry name" value="FYVE"/>
    <property type="match status" value="1"/>
</dbReference>
<sequence>LFGREGGEMAKRFDKSLDKATDPTLLEPNWDAILDCVDQIRAGEVPAKHAVTGIRKKLVSENPHSILHALLVLDACVKNCGAKVHTEIATKEFMTEYRELVVHRSDSVKDKALEMLQCWAMAFRSTPAYKIIVDTHNLLELSGFSFPSLKDPETMYIAQVAPEWVDGDSCFRCRTDFGLLTRKHHCRACGQIFCGSCSSKEMELPLLGIEKPVRVCDSCFEKGPNAGRNTSPKEDPKKKQNTEAAAAKERELKEREEEELQLALAISQSEADAKERERKMYSIYNGDAMNGTKADDNSSIAPSESVGYRGTALSMADNELGVAHDDPLAKYLNRDLWKKMGEENTIKKIEEWTISAPAPVVTVPPLSESGSRKDSMPSFTLPPTPTVMGDDQAAAETIQFCDQVKEQVTMMDSRIRSNIARGRSIINDSAILPLFEKLTSWHGEVLARMAKLDEDRANLESLQDHLAHIGEARQAMDALREEHGRRMREEEEERRRQKQAAMHYKLEMMRVKKHEMLMNQRHAALERFQQNEMMHRMGGYGMAPQGMQQYGQYPQPPQQPHPGMYQTQPQTYSGQSASGVQPMQQMQQGQMQGMTNGQHRMGYGMQPMQHPGHGMEQPMQPLHHQYHMGQPEASIAPPVSGIADQSMPPAHLQYAPAPAP</sequence>
<dbReference type="InterPro" id="IPR013083">
    <property type="entry name" value="Znf_RING/FYVE/PHD"/>
</dbReference>
<dbReference type="InterPro" id="IPR002014">
    <property type="entry name" value="VHS_dom"/>
</dbReference>
<gene>
    <name evidence="13" type="ORF">PMAYCL1PPCAC_17709</name>
</gene>
<dbReference type="GO" id="GO:0005769">
    <property type="term" value="C:early endosome"/>
    <property type="evidence" value="ECO:0007669"/>
    <property type="project" value="TreeGrafter"/>
</dbReference>
<dbReference type="GO" id="GO:0043130">
    <property type="term" value="F:ubiquitin binding"/>
    <property type="evidence" value="ECO:0007669"/>
    <property type="project" value="InterPro"/>
</dbReference>
<feature type="compositionally biased region" description="Basic and acidic residues" evidence="10">
    <location>
        <begin position="231"/>
        <end position="252"/>
    </location>
</feature>
<evidence type="ECO:0000313" key="14">
    <source>
        <dbReference type="Proteomes" id="UP001328107"/>
    </source>
</evidence>
<dbReference type="CDD" id="cd15720">
    <property type="entry name" value="FYVE_Hrs"/>
    <property type="match status" value="1"/>
</dbReference>
<dbReference type="PROSITE" id="PS50179">
    <property type="entry name" value="VHS"/>
    <property type="match status" value="1"/>
</dbReference>
<dbReference type="CDD" id="cd03569">
    <property type="entry name" value="VHS_Hrs"/>
    <property type="match status" value="1"/>
</dbReference>
<feature type="region of interest" description="Disordered" evidence="10">
    <location>
        <begin position="365"/>
        <end position="384"/>
    </location>
</feature>
<name>A0AAN5CNG4_9BILA</name>
<dbReference type="GO" id="GO:0008270">
    <property type="term" value="F:zinc ion binding"/>
    <property type="evidence" value="ECO:0007669"/>
    <property type="project" value="UniProtKB-KW"/>
</dbReference>
<dbReference type="SMART" id="SM00288">
    <property type="entry name" value="VHS"/>
    <property type="match status" value="1"/>
</dbReference>
<keyword evidence="6 8" id="KW-0863">Zinc-finger</keyword>
<dbReference type="PROSITE" id="PS50178">
    <property type="entry name" value="ZF_FYVE"/>
    <property type="match status" value="1"/>
</dbReference>
<dbReference type="GO" id="GO:0032456">
    <property type="term" value="P:endocytic recycling"/>
    <property type="evidence" value="ECO:0007669"/>
    <property type="project" value="TreeGrafter"/>
</dbReference>